<dbReference type="InterPro" id="IPR026461">
    <property type="entry name" value="Trfase_2_rSAM/seldom_assoc"/>
</dbReference>
<protein>
    <submittedName>
        <fullName evidence="7">RSAM/selenodomain-associated transferase 2</fullName>
    </submittedName>
</protein>
<dbReference type="CDD" id="cd02522">
    <property type="entry name" value="GT_2_like_a"/>
    <property type="match status" value="1"/>
</dbReference>
<keyword evidence="4 7" id="KW-0808">Transferase</keyword>
<feature type="domain" description="Glycosyltransferase 2-like" evidence="6">
    <location>
        <begin position="4"/>
        <end position="147"/>
    </location>
</feature>
<dbReference type="SUPFAM" id="SSF53448">
    <property type="entry name" value="Nucleotide-diphospho-sugar transferases"/>
    <property type="match status" value="1"/>
</dbReference>
<gene>
    <name evidence="7" type="ORF">J2T57_003489</name>
</gene>
<evidence type="ECO:0000256" key="1">
    <source>
        <dbReference type="ARBA" id="ARBA00004236"/>
    </source>
</evidence>
<evidence type="ECO:0000256" key="2">
    <source>
        <dbReference type="ARBA" id="ARBA00022475"/>
    </source>
</evidence>
<reference evidence="7" key="1">
    <citation type="submission" date="2022-03" db="EMBL/GenBank/DDBJ databases">
        <title>Genomic Encyclopedia of Type Strains, Phase III (KMG-III): the genomes of soil and plant-associated and newly described type strains.</title>
        <authorList>
            <person name="Whitman W."/>
        </authorList>
    </citation>
    <scope>NUCLEOTIDE SEQUENCE</scope>
    <source>
        <strain evidence="7">ANL 6-2</strain>
    </source>
</reference>
<dbReference type="PANTHER" id="PTHR43646:SF2">
    <property type="entry name" value="GLYCOSYLTRANSFERASE 2-LIKE DOMAIN-CONTAINING PROTEIN"/>
    <property type="match status" value="1"/>
</dbReference>
<dbReference type="InterPro" id="IPR001173">
    <property type="entry name" value="Glyco_trans_2-like"/>
</dbReference>
<dbReference type="NCBIfam" id="TIGR04283">
    <property type="entry name" value="glyco_like_mftF"/>
    <property type="match status" value="1"/>
</dbReference>
<accession>A0AAE3G786</accession>
<dbReference type="InterPro" id="IPR029044">
    <property type="entry name" value="Nucleotide-diphossugar_trans"/>
</dbReference>
<evidence type="ECO:0000256" key="4">
    <source>
        <dbReference type="ARBA" id="ARBA00022679"/>
    </source>
</evidence>
<comment type="subcellular location">
    <subcellularLocation>
        <location evidence="1">Cell membrane</location>
    </subcellularLocation>
</comment>
<name>A0AAE3G786_9GAMM</name>
<evidence type="ECO:0000313" key="8">
    <source>
        <dbReference type="Proteomes" id="UP001205843"/>
    </source>
</evidence>
<sequence length="223" mass="24551">MQVSVIIPTLNEATALPDLLNRLASLRGAANEIIVVDGGSSDGTPQLAHGLADKVLETAPGRAMQMNAGAAVAGGDMLWFVHADTLPTGQALDVMQSLQAQAEFWGRFDVSISGRSGWLPIVAFFMNQRSRLSGIATGDQGMFVHRRLFEAVGGFPAQPLMEDIALSKILRRRAAPHCRRERLETSGRRWEQRGVWRTILLMWRLRLAYFLGADPAQLAARYR</sequence>
<evidence type="ECO:0000256" key="5">
    <source>
        <dbReference type="ARBA" id="ARBA00023136"/>
    </source>
</evidence>
<dbReference type="Pfam" id="PF00535">
    <property type="entry name" value="Glycos_transf_2"/>
    <property type="match status" value="1"/>
</dbReference>
<keyword evidence="2" id="KW-1003">Cell membrane</keyword>
<dbReference type="PANTHER" id="PTHR43646">
    <property type="entry name" value="GLYCOSYLTRANSFERASE"/>
    <property type="match status" value="1"/>
</dbReference>
<keyword evidence="3" id="KW-0328">Glycosyltransferase</keyword>
<keyword evidence="5" id="KW-0472">Membrane</keyword>
<dbReference type="RefSeq" id="WP_253482119.1">
    <property type="nucleotide sequence ID" value="NZ_JALJXV010000009.1"/>
</dbReference>
<dbReference type="AlphaFoldDB" id="A0AAE3G786"/>
<keyword evidence="8" id="KW-1185">Reference proteome</keyword>
<dbReference type="Gene3D" id="3.90.550.10">
    <property type="entry name" value="Spore Coat Polysaccharide Biosynthesis Protein SpsA, Chain A"/>
    <property type="match status" value="1"/>
</dbReference>
<organism evidence="7 8">
    <name type="scientific">Natronocella acetinitrilica</name>
    <dbReference type="NCBI Taxonomy" id="414046"/>
    <lineage>
        <taxon>Bacteria</taxon>
        <taxon>Pseudomonadati</taxon>
        <taxon>Pseudomonadota</taxon>
        <taxon>Gammaproteobacteria</taxon>
        <taxon>Chromatiales</taxon>
        <taxon>Ectothiorhodospiraceae</taxon>
        <taxon>Natronocella</taxon>
    </lineage>
</organism>
<dbReference type="EMBL" id="JALJXV010000009">
    <property type="protein sequence ID" value="MCP1676328.1"/>
    <property type="molecule type" value="Genomic_DNA"/>
</dbReference>
<evidence type="ECO:0000259" key="6">
    <source>
        <dbReference type="Pfam" id="PF00535"/>
    </source>
</evidence>
<evidence type="ECO:0000313" key="7">
    <source>
        <dbReference type="EMBL" id="MCP1676328.1"/>
    </source>
</evidence>
<evidence type="ECO:0000256" key="3">
    <source>
        <dbReference type="ARBA" id="ARBA00022676"/>
    </source>
</evidence>
<dbReference type="GO" id="GO:0005886">
    <property type="term" value="C:plasma membrane"/>
    <property type="evidence" value="ECO:0007669"/>
    <property type="project" value="UniProtKB-SubCell"/>
</dbReference>
<dbReference type="Proteomes" id="UP001205843">
    <property type="component" value="Unassembled WGS sequence"/>
</dbReference>
<proteinExistence type="predicted"/>
<dbReference type="GO" id="GO:0016757">
    <property type="term" value="F:glycosyltransferase activity"/>
    <property type="evidence" value="ECO:0007669"/>
    <property type="project" value="UniProtKB-KW"/>
</dbReference>
<comment type="caution">
    <text evidence="7">The sequence shown here is derived from an EMBL/GenBank/DDBJ whole genome shotgun (WGS) entry which is preliminary data.</text>
</comment>